<feature type="signal peptide" evidence="1">
    <location>
        <begin position="1"/>
        <end position="31"/>
    </location>
</feature>
<evidence type="ECO:0000313" key="4">
    <source>
        <dbReference type="EMBL" id="QCZ93238.1"/>
    </source>
</evidence>
<protein>
    <submittedName>
        <fullName evidence="4">DUF5117 domain-containing protein</fullName>
    </submittedName>
</protein>
<dbReference type="PANTHER" id="PTHR38478">
    <property type="entry name" value="PEPTIDASE M1A AND M12B"/>
    <property type="match status" value="1"/>
</dbReference>
<dbReference type="CDD" id="cd04276">
    <property type="entry name" value="ZnMc_MMP_like_2"/>
    <property type="match status" value="1"/>
</dbReference>
<dbReference type="InterPro" id="IPR034032">
    <property type="entry name" value="Zn_MMP-like_bac"/>
</dbReference>
<organism evidence="4 5">
    <name type="scientific">Salinimonas iocasae</name>
    <dbReference type="NCBI Taxonomy" id="2572577"/>
    <lineage>
        <taxon>Bacteria</taxon>
        <taxon>Pseudomonadati</taxon>
        <taxon>Pseudomonadota</taxon>
        <taxon>Gammaproteobacteria</taxon>
        <taxon>Alteromonadales</taxon>
        <taxon>Alteromonadaceae</taxon>
        <taxon>Alteromonas/Salinimonas group</taxon>
        <taxon>Salinimonas</taxon>
    </lineage>
</organism>
<evidence type="ECO:0000256" key="1">
    <source>
        <dbReference type="SAM" id="SignalP"/>
    </source>
</evidence>
<feature type="chain" id="PRO_5023051984" evidence="1">
    <location>
        <begin position="32"/>
        <end position="806"/>
    </location>
</feature>
<dbReference type="KEGG" id="salk:FBQ74_06940"/>
<reference evidence="4 5" key="1">
    <citation type="submission" date="2019-04" db="EMBL/GenBank/DDBJ databases">
        <title>Salinimonas iocasae sp. nov., a halophilic bacterium isolated from the outer tube casing of tubeworms in Okinawa Trough.</title>
        <authorList>
            <person name="Zhang H."/>
            <person name="Wang H."/>
            <person name="Li C."/>
        </authorList>
    </citation>
    <scope>NUCLEOTIDE SEQUENCE [LARGE SCALE GENOMIC DNA]</scope>
    <source>
        <strain evidence="4 5">KX18D6</strain>
    </source>
</reference>
<dbReference type="OrthoDB" id="9776599at2"/>
<sequence>MLMSRQQSAIRSVLQCVLLVTTLTMSAGAFAEREDLQSFTESMTAQQGFVPIYYDEENGKLYLSVSQWNTPMLFHSALPHGIGSNDIGLDRGQLGDTRLVQFERHGKQVFLRQLNTTFRASADNPAEKQSVTEAFADSVIAGFEIVAQDDDTVLIDYTPYLLSDIHKIAKRLSDTDQGSYSIDKARSSVFLPRTKAFDTNTELESIVTFTGSDAGKYVRQVTPSPDSITVHLHHSFLAAPDDNYQPRLFHPYSGFWKTRFFDYSAAINEPMEKKFITRHRLYKKDPGAKSSEPVTPIVYYLDPGIPEPVKGALMRGARWWDQAFESIGYKNAFQVKTLPEDADPMDARYNVIQWVHRATRGWSYGSSIVDPRTGEIIKGHVTLGSLRVRQDYLIALALSSPFSDEQADTSAQQKMALDRIAQLSAHEVGHTLGLAHNFAASENDRASVMDYPHPMLKEKNGSIDFSSAYDTGMGKWDKHAIEYGYQDFGDNGDNEDALAQIIQRAKDEALSFKTDFDTRSASSASASGHMWDNGSDVLKSYGQIVALRKNALQRMGEATLENGQTYSSLEDKLVPVYLLHRYQLAAVAKQVGGLNYDYELKQPDSKPAGQSMVPAQQQKMAIKALITASSPDFLQMPEKLLSLITPTAFGDDITREHFNGRMGTPLDPVSAAESAADYSLSLLLDAQRLNRLSWQASQQRALPGVTAVINRVLQQHWYEPEADYGLNQRLAMVSLNAIFNALASDELAPEVRADIDVALMKFTRWLDKDSKLAQADVLHSHMQQYWRTGKWPLAFQVKPLPPGSPI</sequence>
<dbReference type="SUPFAM" id="SSF55486">
    <property type="entry name" value="Metalloproteases ('zincins'), catalytic domain"/>
    <property type="match status" value="1"/>
</dbReference>
<feature type="domain" description="EcxA zinc-binding" evidence="2">
    <location>
        <begin position="411"/>
        <end position="721"/>
    </location>
</feature>
<evidence type="ECO:0000259" key="2">
    <source>
        <dbReference type="Pfam" id="PF16313"/>
    </source>
</evidence>
<dbReference type="GO" id="GO:0008237">
    <property type="term" value="F:metallopeptidase activity"/>
    <property type="evidence" value="ECO:0007669"/>
    <property type="project" value="InterPro"/>
</dbReference>
<dbReference type="PANTHER" id="PTHR38478:SF1">
    <property type="entry name" value="ZINC DEPENDENT METALLOPROTEASE DOMAIN LIPOPROTEIN"/>
    <property type="match status" value="1"/>
</dbReference>
<feature type="domain" description="DUF5117" evidence="3">
    <location>
        <begin position="92"/>
        <end position="284"/>
    </location>
</feature>
<dbReference type="Gene3D" id="3.40.390.10">
    <property type="entry name" value="Collagenase (Catalytic Domain)"/>
    <property type="match status" value="1"/>
</dbReference>
<name>A0A5B7YCF1_9ALTE</name>
<evidence type="ECO:0000313" key="5">
    <source>
        <dbReference type="Proteomes" id="UP000304912"/>
    </source>
</evidence>
<gene>
    <name evidence="4" type="ORF">FBQ74_06940</name>
</gene>
<dbReference type="InterPro" id="IPR033413">
    <property type="entry name" value="DUF5117"/>
</dbReference>
<dbReference type="InterPro" id="IPR024079">
    <property type="entry name" value="MetalloPept_cat_dom_sf"/>
</dbReference>
<keyword evidence="5" id="KW-1185">Reference proteome</keyword>
<dbReference type="AlphaFoldDB" id="A0A5B7YCF1"/>
<dbReference type="InterPro" id="IPR032534">
    <property type="entry name" value="EcxA_zinc-bd"/>
</dbReference>
<dbReference type="RefSeq" id="WP_139755984.1">
    <property type="nucleotide sequence ID" value="NZ_CP039852.1"/>
</dbReference>
<accession>A0A5B7YCF1</accession>
<dbReference type="EMBL" id="CP039852">
    <property type="protein sequence ID" value="QCZ93238.1"/>
    <property type="molecule type" value="Genomic_DNA"/>
</dbReference>
<evidence type="ECO:0000259" key="3">
    <source>
        <dbReference type="Pfam" id="PF17148"/>
    </source>
</evidence>
<dbReference type="Pfam" id="PF17148">
    <property type="entry name" value="DUF5117"/>
    <property type="match status" value="1"/>
</dbReference>
<dbReference type="Proteomes" id="UP000304912">
    <property type="component" value="Chromosome"/>
</dbReference>
<keyword evidence="1" id="KW-0732">Signal</keyword>
<dbReference type="Pfam" id="PF16313">
    <property type="entry name" value="DUF4953"/>
    <property type="match status" value="1"/>
</dbReference>
<proteinExistence type="predicted"/>